<keyword evidence="3" id="KW-1185">Reference proteome</keyword>
<proteinExistence type="predicted"/>
<dbReference type="Proteomes" id="UP001161064">
    <property type="component" value="Unassembled WGS sequence"/>
</dbReference>
<evidence type="ECO:0000256" key="1">
    <source>
        <dbReference type="SAM" id="Phobius"/>
    </source>
</evidence>
<evidence type="ECO:0000313" key="2">
    <source>
        <dbReference type="EMBL" id="GIU67106.1"/>
    </source>
</evidence>
<dbReference type="RefSeq" id="WP_284359866.1">
    <property type="nucleotide sequence ID" value="NZ_BPFZ01000006.1"/>
</dbReference>
<name>A0ABQ4PVQ1_9PROT</name>
<protein>
    <submittedName>
        <fullName evidence="2">Uncharacterized protein</fullName>
    </submittedName>
</protein>
<reference evidence="2" key="1">
    <citation type="submission" date="2021-05" db="EMBL/GenBank/DDBJ databases">
        <authorList>
            <person name="Tanabe Y."/>
        </authorList>
    </citation>
    <scope>NUCLEOTIDE SEQUENCE</scope>
    <source>
        <strain evidence="2">BOTRYCO-1</strain>
    </source>
</reference>
<sequence>MTLFRPAVIEAQRRRVYGSVTLLQPTRLAAFSAVAVISVLIGTVYLALGLFAN</sequence>
<gene>
    <name evidence="2" type="ORF">PsB1_1260</name>
</gene>
<keyword evidence="1" id="KW-0472">Membrane</keyword>
<keyword evidence="1" id="KW-1133">Transmembrane helix</keyword>
<organism evidence="2 3">
    <name type="scientific">Candidatus Phycosocius spiralis</name>
    <dbReference type="NCBI Taxonomy" id="2815099"/>
    <lineage>
        <taxon>Bacteria</taxon>
        <taxon>Pseudomonadati</taxon>
        <taxon>Pseudomonadota</taxon>
        <taxon>Alphaproteobacteria</taxon>
        <taxon>Caulobacterales</taxon>
        <taxon>Caulobacterales incertae sedis</taxon>
        <taxon>Candidatus Phycosocius</taxon>
    </lineage>
</organism>
<keyword evidence="1" id="KW-0812">Transmembrane</keyword>
<dbReference type="EMBL" id="BPFZ01000006">
    <property type="protein sequence ID" value="GIU67106.1"/>
    <property type="molecule type" value="Genomic_DNA"/>
</dbReference>
<comment type="caution">
    <text evidence="2">The sequence shown here is derived from an EMBL/GenBank/DDBJ whole genome shotgun (WGS) entry which is preliminary data.</text>
</comment>
<feature type="transmembrane region" description="Helical" evidence="1">
    <location>
        <begin position="28"/>
        <end position="52"/>
    </location>
</feature>
<evidence type="ECO:0000313" key="3">
    <source>
        <dbReference type="Proteomes" id="UP001161064"/>
    </source>
</evidence>
<accession>A0ABQ4PVQ1</accession>
<reference evidence="2" key="2">
    <citation type="journal article" date="2023" name="ISME Commun">
        <title>Characterization of a bloom-associated alphaproteobacterial lineage, 'Candidatus Phycosocius': insights into freshwater algal-bacterial interactions.</title>
        <authorList>
            <person name="Tanabe Y."/>
            <person name="Yamaguchi H."/>
            <person name="Yoshida M."/>
            <person name="Kai A."/>
            <person name="Okazaki Y."/>
        </authorList>
    </citation>
    <scope>NUCLEOTIDE SEQUENCE</scope>
    <source>
        <strain evidence="2">BOTRYCO-1</strain>
    </source>
</reference>